<dbReference type="EMBL" id="KZ852033">
    <property type="protein sequence ID" value="RDH38841.1"/>
    <property type="molecule type" value="Genomic_DNA"/>
</dbReference>
<evidence type="ECO:0000313" key="2">
    <source>
        <dbReference type="EMBL" id="RDH38841.1"/>
    </source>
</evidence>
<reference evidence="2 3" key="1">
    <citation type="submission" date="2018-07" db="EMBL/GenBank/DDBJ databases">
        <title>The genomes of Aspergillus section Nigri reveals drivers in fungal speciation.</title>
        <authorList>
            <consortium name="DOE Joint Genome Institute"/>
            <person name="Vesth T.C."/>
            <person name="Nybo J."/>
            <person name="Theobald S."/>
            <person name="Brandl J."/>
            <person name="Frisvad J.C."/>
            <person name="Nielsen K.F."/>
            <person name="Lyhne E.K."/>
            <person name="Kogle M.E."/>
            <person name="Kuo A."/>
            <person name="Riley R."/>
            <person name="Clum A."/>
            <person name="Nolan M."/>
            <person name="Lipzen A."/>
            <person name="Salamov A."/>
            <person name="Henrissat B."/>
            <person name="Wiebenga A."/>
            <person name="De vries R.P."/>
            <person name="Grigoriev I.V."/>
            <person name="Mortensen U.H."/>
            <person name="Andersen M.R."/>
            <person name="Baker S.E."/>
        </authorList>
    </citation>
    <scope>NUCLEOTIDE SEQUENCE [LARGE SCALE GENOMIC DNA]</scope>
    <source>
        <strain evidence="2 3">CBS 139.54b</strain>
    </source>
</reference>
<dbReference type="Proteomes" id="UP000253729">
    <property type="component" value="Unassembled WGS sequence"/>
</dbReference>
<evidence type="ECO:0000313" key="3">
    <source>
        <dbReference type="Proteomes" id="UP000253729"/>
    </source>
</evidence>
<protein>
    <submittedName>
        <fullName evidence="2">Uncharacterized protein</fullName>
    </submittedName>
</protein>
<dbReference type="GeneID" id="38132883"/>
<dbReference type="RefSeq" id="XP_026631863.1">
    <property type="nucleotide sequence ID" value="XM_026764527.1"/>
</dbReference>
<feature type="compositionally biased region" description="Basic and acidic residues" evidence="1">
    <location>
        <begin position="42"/>
        <end position="53"/>
    </location>
</feature>
<feature type="region of interest" description="Disordered" evidence="1">
    <location>
        <begin position="38"/>
        <end position="61"/>
    </location>
</feature>
<keyword evidence="3" id="KW-1185">Reference proteome</keyword>
<gene>
    <name evidence="2" type="ORF">BDQ94DRAFT_134741</name>
</gene>
<sequence>MDRESSHPVIVIGRMTRSGGNPVVNGWRAMRRVAAQWPDQPQCRERERHREGESVYGREGNTVTTIEERKAIDEHC</sequence>
<organism evidence="2 3">
    <name type="scientific">Aspergillus welwitschiae</name>
    <dbReference type="NCBI Taxonomy" id="1341132"/>
    <lineage>
        <taxon>Eukaryota</taxon>
        <taxon>Fungi</taxon>
        <taxon>Dikarya</taxon>
        <taxon>Ascomycota</taxon>
        <taxon>Pezizomycotina</taxon>
        <taxon>Eurotiomycetes</taxon>
        <taxon>Eurotiomycetidae</taxon>
        <taxon>Eurotiales</taxon>
        <taxon>Aspergillaceae</taxon>
        <taxon>Aspergillus</taxon>
        <taxon>Aspergillus subgen. Circumdati</taxon>
    </lineage>
</organism>
<proteinExistence type="predicted"/>
<evidence type="ECO:0000256" key="1">
    <source>
        <dbReference type="SAM" id="MobiDB-lite"/>
    </source>
</evidence>
<accession>A0A3F3QI32</accession>
<dbReference type="AlphaFoldDB" id="A0A3F3QI32"/>
<name>A0A3F3QI32_9EURO</name>